<accession>A0A2T4ULW3</accession>
<evidence type="ECO:0000313" key="2">
    <source>
        <dbReference type="EMBL" id="PTL60226.1"/>
    </source>
</evidence>
<proteinExistence type="predicted"/>
<organism evidence="2 3">
    <name type="scientific">Paraconexibacter algicola</name>
    <dbReference type="NCBI Taxonomy" id="2133960"/>
    <lineage>
        <taxon>Bacteria</taxon>
        <taxon>Bacillati</taxon>
        <taxon>Actinomycetota</taxon>
        <taxon>Thermoleophilia</taxon>
        <taxon>Solirubrobacterales</taxon>
        <taxon>Paraconexibacteraceae</taxon>
        <taxon>Paraconexibacter</taxon>
    </lineage>
</organism>
<keyword evidence="1" id="KW-0732">Signal</keyword>
<dbReference type="OrthoDB" id="4305308at2"/>
<gene>
    <name evidence="2" type="ORF">C7Y72_11545</name>
</gene>
<protein>
    <recommendedName>
        <fullName evidence="4">SH3 domain-containing protein</fullName>
    </recommendedName>
</protein>
<comment type="caution">
    <text evidence="2">The sequence shown here is derived from an EMBL/GenBank/DDBJ whole genome shotgun (WGS) entry which is preliminary data.</text>
</comment>
<dbReference type="AlphaFoldDB" id="A0A2T4ULW3"/>
<evidence type="ECO:0008006" key="4">
    <source>
        <dbReference type="Google" id="ProtNLM"/>
    </source>
</evidence>
<keyword evidence="3" id="KW-1185">Reference proteome</keyword>
<dbReference type="EMBL" id="PYYB01000001">
    <property type="protein sequence ID" value="PTL60226.1"/>
    <property type="molecule type" value="Genomic_DNA"/>
</dbReference>
<evidence type="ECO:0000256" key="1">
    <source>
        <dbReference type="SAM" id="SignalP"/>
    </source>
</evidence>
<dbReference type="Proteomes" id="UP000240739">
    <property type="component" value="Unassembled WGS sequence"/>
</dbReference>
<reference evidence="2 3" key="1">
    <citation type="submission" date="2018-03" db="EMBL/GenBank/DDBJ databases">
        <title>Aquarubrobacter algicola gen. nov., sp. nov., a novel actinobacterium isolated from shallow eutrophic lake during the end of cyanobacterial harmful algal blooms.</title>
        <authorList>
            <person name="Chun S.J."/>
        </authorList>
    </citation>
    <scope>NUCLEOTIDE SEQUENCE [LARGE SCALE GENOMIC DNA]</scope>
    <source>
        <strain evidence="2 3">Seoho-28</strain>
    </source>
</reference>
<feature type="chain" id="PRO_5015424876" description="SH3 domain-containing protein" evidence="1">
    <location>
        <begin position="36"/>
        <end position="137"/>
    </location>
</feature>
<sequence>MSRSTRTRRTIAASLAAVAGVGALGGAVGVGPATARPTCDDLNVLCPPPPSPPKSAPGTVNVAAGYTLSVRARPTSASAKVRSLPDGARVRIVCQTIGRKMTGTYGTSRLWNKLSKGGYVADVYVYTGSDGRVARTC</sequence>
<name>A0A2T4ULW3_9ACTN</name>
<evidence type="ECO:0000313" key="3">
    <source>
        <dbReference type="Proteomes" id="UP000240739"/>
    </source>
</evidence>
<dbReference type="InterPro" id="IPR006311">
    <property type="entry name" value="TAT_signal"/>
</dbReference>
<dbReference type="RefSeq" id="WP_107568871.1">
    <property type="nucleotide sequence ID" value="NZ_PYYB01000001.1"/>
</dbReference>
<dbReference type="PROSITE" id="PS51318">
    <property type="entry name" value="TAT"/>
    <property type="match status" value="1"/>
</dbReference>
<feature type="signal peptide" evidence="1">
    <location>
        <begin position="1"/>
        <end position="35"/>
    </location>
</feature>